<dbReference type="GO" id="GO:0055085">
    <property type="term" value="P:transmembrane transport"/>
    <property type="evidence" value="ECO:0007669"/>
    <property type="project" value="InterPro"/>
</dbReference>
<feature type="transmembrane region" description="Helical" evidence="6">
    <location>
        <begin position="459"/>
        <end position="478"/>
    </location>
</feature>
<dbReference type="InterPro" id="IPR002645">
    <property type="entry name" value="STAS_dom"/>
</dbReference>
<accession>A0A9W4TYD8</accession>
<dbReference type="AlphaFoldDB" id="A0A9W4TYD8"/>
<feature type="transmembrane region" description="Helical" evidence="6">
    <location>
        <begin position="296"/>
        <end position="315"/>
    </location>
</feature>
<reference evidence="8" key="1">
    <citation type="submission" date="2022-12" db="EMBL/GenBank/DDBJ databases">
        <authorList>
            <person name="Brejova B."/>
        </authorList>
    </citation>
    <scope>NUCLEOTIDE SEQUENCE</scope>
</reference>
<gene>
    <name evidence="8" type="ORF">CANVERA_P3968</name>
</gene>
<comment type="subcellular location">
    <subcellularLocation>
        <location evidence="1">Membrane</location>
        <topology evidence="1">Multi-pass membrane protein</topology>
    </subcellularLocation>
</comment>
<proteinExistence type="predicted"/>
<dbReference type="OrthoDB" id="427213at2759"/>
<feature type="transmembrane region" description="Helical" evidence="6">
    <location>
        <begin position="384"/>
        <end position="407"/>
    </location>
</feature>
<evidence type="ECO:0000259" key="7">
    <source>
        <dbReference type="PROSITE" id="PS50801"/>
    </source>
</evidence>
<dbReference type="Pfam" id="PF00916">
    <property type="entry name" value="Sulfate_transp"/>
    <property type="match status" value="1"/>
</dbReference>
<evidence type="ECO:0000256" key="5">
    <source>
        <dbReference type="SAM" id="MobiDB-lite"/>
    </source>
</evidence>
<name>A0A9W4TYD8_9ASCO</name>
<dbReference type="InterPro" id="IPR011547">
    <property type="entry name" value="SLC26A/SulP_dom"/>
</dbReference>
<feature type="transmembrane region" description="Helical" evidence="6">
    <location>
        <begin position="515"/>
        <end position="543"/>
    </location>
</feature>
<dbReference type="Gene3D" id="3.30.750.24">
    <property type="entry name" value="STAS domain"/>
    <property type="match status" value="1"/>
</dbReference>
<feature type="region of interest" description="Disordered" evidence="5">
    <location>
        <begin position="1"/>
        <end position="55"/>
    </location>
</feature>
<organism evidence="8 9">
    <name type="scientific">Candida verbasci</name>
    <dbReference type="NCBI Taxonomy" id="1227364"/>
    <lineage>
        <taxon>Eukaryota</taxon>
        <taxon>Fungi</taxon>
        <taxon>Dikarya</taxon>
        <taxon>Ascomycota</taxon>
        <taxon>Saccharomycotina</taxon>
        <taxon>Pichiomycetes</taxon>
        <taxon>Debaryomycetaceae</taxon>
        <taxon>Candida/Lodderomyces clade</taxon>
        <taxon>Candida</taxon>
    </lineage>
</organism>
<dbReference type="SUPFAM" id="SSF52091">
    <property type="entry name" value="SpoIIaa-like"/>
    <property type="match status" value="1"/>
</dbReference>
<evidence type="ECO:0000256" key="6">
    <source>
        <dbReference type="SAM" id="Phobius"/>
    </source>
</evidence>
<feature type="domain" description="STAS" evidence="7">
    <location>
        <begin position="589"/>
        <end position="734"/>
    </location>
</feature>
<dbReference type="PROSITE" id="PS50801">
    <property type="entry name" value="STAS"/>
    <property type="match status" value="1"/>
</dbReference>
<feature type="compositionally biased region" description="Low complexity" evidence="5">
    <location>
        <begin position="29"/>
        <end position="55"/>
    </location>
</feature>
<evidence type="ECO:0000256" key="2">
    <source>
        <dbReference type="ARBA" id="ARBA00022692"/>
    </source>
</evidence>
<feature type="transmembrane region" description="Helical" evidence="6">
    <location>
        <begin position="211"/>
        <end position="232"/>
    </location>
</feature>
<dbReference type="CDD" id="cd07042">
    <property type="entry name" value="STAS_SulP_like_sulfate_transporter"/>
    <property type="match status" value="1"/>
</dbReference>
<dbReference type="EMBL" id="CANTUO010000004">
    <property type="protein sequence ID" value="CAI5759455.1"/>
    <property type="molecule type" value="Genomic_DNA"/>
</dbReference>
<keyword evidence="3 6" id="KW-1133">Transmembrane helix</keyword>
<evidence type="ECO:0000256" key="4">
    <source>
        <dbReference type="ARBA" id="ARBA00023136"/>
    </source>
</evidence>
<dbReference type="InterPro" id="IPR036513">
    <property type="entry name" value="STAS_dom_sf"/>
</dbReference>
<dbReference type="Proteomes" id="UP001152885">
    <property type="component" value="Unassembled WGS sequence"/>
</dbReference>
<comment type="caution">
    <text evidence="8">The sequence shown here is derived from an EMBL/GenBank/DDBJ whole genome shotgun (WGS) entry which is preliminary data.</text>
</comment>
<feature type="transmembrane region" description="Helical" evidence="6">
    <location>
        <begin position="327"/>
        <end position="347"/>
    </location>
</feature>
<sequence>MPDENTKLLSINRSSTPPTPNIRFDKSLSRPSSSRSINRPPLLSVGSSHSLKSFKSSTSLNEPLIEDYINKYKKNSDKDGNEDSLSILDFELFNKLNNNGSEIDIFAYLSYYIPILNWLPKYNFKQSLIGDLLAGISLASFQIPLVMSIAISLAHLPPISGLYAMIISSLIYAIFGTVPILIVGPSPSTAVIYGQLIEIIQHDSKFLDFSIIEISSCLTFGLSGILLGCGIFRLGYLDNVLSRALLKGFIAAMGLIMIINQFSTELGLDKLAIGQPHITTIDKLVFIFKNYHHTHGLTFLISAISLTLVMSIRVLKSKLVKTHKSAVYFPELLLMIVIATFLCYHFYWFKKGVEIIGNIKKGDTKFSIQNPFQTSKLKIYKNTFTTFFLCTILGYFDSITAVKALGAKYNYNVSSNRELIALGVINFFNSLFMGLPSFGALGRSKLNISSGATSPMSGIFMSITSIITVLYLLPYFYYLPQCVLALTTTIIGLTVLAEIPSDLIFYFNIQGYHEIITFLLIFSLTIFWSAEAGVTFGIILSIIKLIKNSSISNIQILGRVPKTFAFRDIDTLIEESFQHFDSNHTFNSLIAEIEEIEGVIIIKIPEPLNFSNINNLKDKLSRIERYGTLLVHPSQPSIKEINSIKFIIFDCKGLIKIDVSALQILNEIIKRYIDEGILILFSRVSTNEKFRDKLKKSGILKMINDQDIAHNGLNTASGLGNGFYLSIDDALKSIDYNV</sequence>
<protein>
    <recommendedName>
        <fullName evidence="7">STAS domain-containing protein</fullName>
    </recommendedName>
</protein>
<evidence type="ECO:0000313" key="8">
    <source>
        <dbReference type="EMBL" id="CAI5759455.1"/>
    </source>
</evidence>
<keyword evidence="2 6" id="KW-0812">Transmembrane</keyword>
<evidence type="ECO:0000256" key="1">
    <source>
        <dbReference type="ARBA" id="ARBA00004141"/>
    </source>
</evidence>
<dbReference type="PANTHER" id="PTHR11814">
    <property type="entry name" value="SULFATE TRANSPORTER"/>
    <property type="match status" value="1"/>
</dbReference>
<feature type="transmembrane region" description="Helical" evidence="6">
    <location>
        <begin position="490"/>
        <end position="509"/>
    </location>
</feature>
<evidence type="ECO:0000256" key="3">
    <source>
        <dbReference type="ARBA" id="ARBA00022989"/>
    </source>
</evidence>
<dbReference type="Pfam" id="PF01740">
    <property type="entry name" value="STAS"/>
    <property type="match status" value="1"/>
</dbReference>
<keyword evidence="4 6" id="KW-0472">Membrane</keyword>
<dbReference type="GO" id="GO:0016020">
    <property type="term" value="C:membrane"/>
    <property type="evidence" value="ECO:0007669"/>
    <property type="project" value="UniProtKB-SubCell"/>
</dbReference>
<feature type="transmembrane region" description="Helical" evidence="6">
    <location>
        <begin position="132"/>
        <end position="154"/>
    </location>
</feature>
<feature type="transmembrane region" description="Helical" evidence="6">
    <location>
        <begin position="419"/>
        <end position="439"/>
    </location>
</feature>
<feature type="transmembrane region" description="Helical" evidence="6">
    <location>
        <begin position="161"/>
        <end position="182"/>
    </location>
</feature>
<dbReference type="InterPro" id="IPR001902">
    <property type="entry name" value="SLC26A/SulP_fam"/>
</dbReference>
<keyword evidence="9" id="KW-1185">Reference proteome</keyword>
<feature type="compositionally biased region" description="Polar residues" evidence="5">
    <location>
        <begin position="7"/>
        <end position="16"/>
    </location>
</feature>
<feature type="transmembrane region" description="Helical" evidence="6">
    <location>
        <begin position="244"/>
        <end position="262"/>
    </location>
</feature>
<evidence type="ECO:0000313" key="9">
    <source>
        <dbReference type="Proteomes" id="UP001152885"/>
    </source>
</evidence>